<dbReference type="Pfam" id="PF04536">
    <property type="entry name" value="TPM_phosphatase"/>
    <property type="match status" value="1"/>
</dbReference>
<evidence type="ECO:0000256" key="2">
    <source>
        <dbReference type="SAM" id="SignalP"/>
    </source>
</evidence>
<protein>
    <recommendedName>
        <fullName evidence="3">TPM domain-containing protein</fullName>
    </recommendedName>
</protein>
<sequence length="278" mass="30100">MIKIKKILLVLFSAITLIFGFQFTSLHAETTNPVPTKEYVVNDYAKVLSNSTKKQIIDKEKEYQKTAAKPQIVVMTINSTNGQSIDDYANDLLQNNRWHFGKKGLDNGLLILFAYNGGKNNVRISTGYGVEDILTDAQSNDILMKNKPLLKSSDTSDVDRGIDNVFQSVSKIISKRYANKSLQQIKKDQAAKKRTNMIVFIILFIVLIGVILIVIKIAKNNNHHNGPGSSGGDSSWLLPFLIGAGSSGNNNTFSGGFDSGGFSDSGGGGDFGGGGSSI</sequence>
<gene>
    <name evidence="4" type="ORF">FD06_GL000121</name>
</gene>
<feature type="signal peptide" evidence="2">
    <location>
        <begin position="1"/>
        <end position="28"/>
    </location>
</feature>
<dbReference type="PANTHER" id="PTHR30373">
    <property type="entry name" value="UPF0603 PROTEIN YGCG"/>
    <property type="match status" value="1"/>
</dbReference>
<feature type="transmembrane region" description="Helical" evidence="1">
    <location>
        <begin position="197"/>
        <end position="215"/>
    </location>
</feature>
<comment type="caution">
    <text evidence="4">The sequence shown here is derived from an EMBL/GenBank/DDBJ whole genome shotgun (WGS) entry which is preliminary data.</text>
</comment>
<proteinExistence type="predicted"/>
<dbReference type="InterPro" id="IPR007621">
    <property type="entry name" value="TPM_dom"/>
</dbReference>
<keyword evidence="5" id="KW-1185">Reference proteome</keyword>
<organism evidence="4 5">
    <name type="scientific">Apilactobacillus ozensis DSM 23829 = JCM 17196</name>
    <dbReference type="NCBI Taxonomy" id="1423781"/>
    <lineage>
        <taxon>Bacteria</taxon>
        <taxon>Bacillati</taxon>
        <taxon>Bacillota</taxon>
        <taxon>Bacilli</taxon>
        <taxon>Lactobacillales</taxon>
        <taxon>Lactobacillaceae</taxon>
        <taxon>Apilactobacillus</taxon>
    </lineage>
</organism>
<dbReference type="EMBL" id="AYYQ01000001">
    <property type="protein sequence ID" value="KRM69954.1"/>
    <property type="molecule type" value="Genomic_DNA"/>
</dbReference>
<dbReference type="STRING" id="1423781.FD06_GL000121"/>
<dbReference type="Proteomes" id="UP000052012">
    <property type="component" value="Unassembled WGS sequence"/>
</dbReference>
<keyword evidence="1" id="KW-0812">Transmembrane</keyword>
<dbReference type="Gene3D" id="3.10.310.50">
    <property type="match status" value="1"/>
</dbReference>
<evidence type="ECO:0000313" key="4">
    <source>
        <dbReference type="EMBL" id="KRM69954.1"/>
    </source>
</evidence>
<keyword evidence="2" id="KW-0732">Signal</keyword>
<dbReference type="PATRIC" id="fig|1423781.4.peg.122"/>
<name>A0A0R2AU91_9LACO</name>
<evidence type="ECO:0000259" key="3">
    <source>
        <dbReference type="Pfam" id="PF04536"/>
    </source>
</evidence>
<dbReference type="PANTHER" id="PTHR30373:SF2">
    <property type="entry name" value="UPF0603 PROTEIN YGCG"/>
    <property type="match status" value="1"/>
</dbReference>
<dbReference type="AlphaFoldDB" id="A0A0R2AU91"/>
<accession>A0A0R2AU91</accession>
<keyword evidence="1" id="KW-1133">Transmembrane helix</keyword>
<evidence type="ECO:0000313" key="5">
    <source>
        <dbReference type="Proteomes" id="UP000052012"/>
    </source>
</evidence>
<feature type="chain" id="PRO_5006415018" description="TPM domain-containing protein" evidence="2">
    <location>
        <begin position="29"/>
        <end position="278"/>
    </location>
</feature>
<evidence type="ECO:0000256" key="1">
    <source>
        <dbReference type="SAM" id="Phobius"/>
    </source>
</evidence>
<feature type="domain" description="TPM" evidence="3">
    <location>
        <begin position="41"/>
        <end position="169"/>
    </location>
</feature>
<keyword evidence="1" id="KW-0472">Membrane</keyword>
<reference evidence="4 5" key="1">
    <citation type="journal article" date="2015" name="Genome Announc.">
        <title>Expanding the biotechnology potential of lactobacilli through comparative genomics of 213 strains and associated genera.</title>
        <authorList>
            <person name="Sun Z."/>
            <person name="Harris H.M."/>
            <person name="McCann A."/>
            <person name="Guo C."/>
            <person name="Argimon S."/>
            <person name="Zhang W."/>
            <person name="Yang X."/>
            <person name="Jeffery I.B."/>
            <person name="Cooney J.C."/>
            <person name="Kagawa T.F."/>
            <person name="Liu W."/>
            <person name="Song Y."/>
            <person name="Salvetti E."/>
            <person name="Wrobel A."/>
            <person name="Rasinkangas P."/>
            <person name="Parkhill J."/>
            <person name="Rea M.C."/>
            <person name="O'Sullivan O."/>
            <person name="Ritari J."/>
            <person name="Douillard F.P."/>
            <person name="Paul Ross R."/>
            <person name="Yang R."/>
            <person name="Briner A.E."/>
            <person name="Felis G.E."/>
            <person name="de Vos W.M."/>
            <person name="Barrangou R."/>
            <person name="Klaenhammer T.R."/>
            <person name="Caufield P.W."/>
            <person name="Cui Y."/>
            <person name="Zhang H."/>
            <person name="O'Toole P.W."/>
        </authorList>
    </citation>
    <scope>NUCLEOTIDE SEQUENCE [LARGE SCALE GENOMIC DNA]</scope>
    <source>
        <strain evidence="4 5">DSM 23829</strain>
    </source>
</reference>